<name>A0ABU8VBF3_9BURK</name>
<protein>
    <recommendedName>
        <fullName evidence="4">Membrane-anchored ribosome-binding protein, inhibits growth in stationary phase, ElaB/YqjD/DUF883 family</fullName>
    </recommendedName>
</protein>
<dbReference type="Proteomes" id="UP001365846">
    <property type="component" value="Unassembled WGS sequence"/>
</dbReference>
<comment type="caution">
    <text evidence="2">The sequence shown here is derived from an EMBL/GenBank/DDBJ whole genome shotgun (WGS) entry which is preliminary data.</text>
</comment>
<dbReference type="EMBL" id="JBBKZU010000002">
    <property type="protein sequence ID" value="MEJ8810365.1"/>
    <property type="molecule type" value="Genomic_DNA"/>
</dbReference>
<evidence type="ECO:0000256" key="1">
    <source>
        <dbReference type="SAM" id="MobiDB-lite"/>
    </source>
</evidence>
<dbReference type="RefSeq" id="WP_340355691.1">
    <property type="nucleotide sequence ID" value="NZ_JBBKZU010000002.1"/>
</dbReference>
<evidence type="ECO:0008006" key="4">
    <source>
        <dbReference type="Google" id="ProtNLM"/>
    </source>
</evidence>
<sequence>MQSQSSNLPGRTADDPQDTSGSDATRSTPHEPGEDNPTGASMRRALDDADEIGRRTADAAQGYFQEAKGKASAAAQAGKAYAENAVNAAGKKIDDMKDQAAALQQRSMQFVADEPLKAVACAAAAGGVLTALLMSWSRARR</sequence>
<feature type="compositionally biased region" description="Polar residues" evidence="1">
    <location>
        <begin position="18"/>
        <end position="27"/>
    </location>
</feature>
<gene>
    <name evidence="2" type="ORF">WKW77_04750</name>
</gene>
<organism evidence="2 3">
    <name type="scientific">Variovorax ureilyticus</name>
    <dbReference type="NCBI Taxonomy" id="1836198"/>
    <lineage>
        <taxon>Bacteria</taxon>
        <taxon>Pseudomonadati</taxon>
        <taxon>Pseudomonadota</taxon>
        <taxon>Betaproteobacteria</taxon>
        <taxon>Burkholderiales</taxon>
        <taxon>Comamonadaceae</taxon>
        <taxon>Variovorax</taxon>
    </lineage>
</organism>
<feature type="region of interest" description="Disordered" evidence="1">
    <location>
        <begin position="1"/>
        <end position="54"/>
    </location>
</feature>
<keyword evidence="3" id="KW-1185">Reference proteome</keyword>
<proteinExistence type="predicted"/>
<feature type="compositionally biased region" description="Basic and acidic residues" evidence="1">
    <location>
        <begin position="44"/>
        <end position="54"/>
    </location>
</feature>
<evidence type="ECO:0000313" key="2">
    <source>
        <dbReference type="EMBL" id="MEJ8810365.1"/>
    </source>
</evidence>
<evidence type="ECO:0000313" key="3">
    <source>
        <dbReference type="Proteomes" id="UP001365846"/>
    </source>
</evidence>
<accession>A0ABU8VBF3</accession>
<reference evidence="2 3" key="1">
    <citation type="submission" date="2024-03" db="EMBL/GenBank/DDBJ databases">
        <title>Novel species of the genus Variovorax.</title>
        <authorList>
            <person name="Liu Q."/>
            <person name="Xin Y.-H."/>
        </authorList>
    </citation>
    <scope>NUCLEOTIDE SEQUENCE [LARGE SCALE GENOMIC DNA]</scope>
    <source>
        <strain evidence="2 3">KACC 18899</strain>
    </source>
</reference>